<sequence>MPKPPLSALKLNSLITEMSFFLSHDEIANFSLTKKANYIASVLMPLFATIKEKKDEASWNILYQRLFAQLLQPIENIKKKDINFYSSITAYLQQQLSYLLAHKLDYSPTLIKLHALHIGFKIKSGEFILPAELDFLNKLTLLKEYRVVGLASLLPLLKDENIKFLLEQFKEEPTQLSLPNTAVVWSIFITFPHLITVKTLLDVIKTNSEGALPVLLACRVIAEKQPQLITEENLDTLIQMLNTKNSNSPMVLHVLSFLWKKHPQKFTELQIHTIRIYCENLLKTIEAISNANTHEIALETINLLKDELAIFLNKEQMQSLTDKLVMHLTHSDVDVQCVAQHALATIILNHSVLITEKHATKIIENLSQNDIYMQLNSLSLFSRLIPILPDKNKNYADLLDGFIIQVRDSEDYIATKALQAIAFLITKSEVSLSENQLNIIVNKLDSEQFDVQNQLYATLKDFPAQHFSQLLNNNFLCSLANKLKEANTFSRRSALFMFSLLAKKCPKTLKLFLNEEIMTSVSENIRDQHPQLQIYAIQTLKFLVRIAPEILGSKGLSSLFASLEAEKNNIIQKKLVSLISAIISLQTPRVIYFYATQYLAKLERKDIDEQILGLWVIRSFLKSCPQEMHLLIVKRMPLILNIAATPSFARKSAVLLLETLSHYFPNTLSSSALTQLAGCLNDEDGFVKKTALKILCRIAYTSPSLLNNELLKKVIPALTVEDASDLIALLLKNNHPYFQEMTGMFSQPQLLLVLENNNDNLSSKTQFSPVSPSVPLALRNGFFSRPLSASNNKEKEPSLRMDTY</sequence>
<reference evidence="1 2" key="1">
    <citation type="submission" date="2018-12" db="EMBL/GenBank/DDBJ databases">
        <title>Legionella sp,whole genome shotgun sequence.</title>
        <authorList>
            <person name="Wu H."/>
        </authorList>
    </citation>
    <scope>NUCLEOTIDE SEQUENCE [LARGE SCALE GENOMIC DNA]</scope>
    <source>
        <strain evidence="2">km714</strain>
    </source>
</reference>
<dbReference type="AlphaFoldDB" id="A0A3S0WRL1"/>
<dbReference type="SUPFAM" id="SSF48371">
    <property type="entry name" value="ARM repeat"/>
    <property type="match status" value="1"/>
</dbReference>
<accession>A0A3S0WRL1</accession>
<evidence type="ECO:0000313" key="2">
    <source>
        <dbReference type="Proteomes" id="UP000288012"/>
    </source>
</evidence>
<gene>
    <name evidence="1" type="ORF">EKM59_06565</name>
</gene>
<keyword evidence="2" id="KW-1185">Reference proteome</keyword>
<comment type="caution">
    <text evidence="1">The sequence shown here is derived from an EMBL/GenBank/DDBJ whole genome shotgun (WGS) entry which is preliminary data.</text>
</comment>
<dbReference type="RefSeq" id="WP_126954456.1">
    <property type="nucleotide sequence ID" value="NZ_RZGR01000016.1"/>
</dbReference>
<dbReference type="InterPro" id="IPR011989">
    <property type="entry name" value="ARM-like"/>
</dbReference>
<organism evidence="1 2">
    <name type="scientific">Legionella septentrionalis</name>
    <dbReference type="NCBI Taxonomy" id="2498109"/>
    <lineage>
        <taxon>Bacteria</taxon>
        <taxon>Pseudomonadati</taxon>
        <taxon>Pseudomonadota</taxon>
        <taxon>Gammaproteobacteria</taxon>
        <taxon>Legionellales</taxon>
        <taxon>Legionellaceae</taxon>
        <taxon>Legionella</taxon>
    </lineage>
</organism>
<name>A0A3S0WRL1_9GAMM</name>
<dbReference type="EMBL" id="RZGR01000016">
    <property type="protein sequence ID" value="RUQ85419.1"/>
    <property type="molecule type" value="Genomic_DNA"/>
</dbReference>
<dbReference type="Gene3D" id="1.25.10.10">
    <property type="entry name" value="Leucine-rich Repeat Variant"/>
    <property type="match status" value="2"/>
</dbReference>
<proteinExistence type="predicted"/>
<dbReference type="InterPro" id="IPR016024">
    <property type="entry name" value="ARM-type_fold"/>
</dbReference>
<evidence type="ECO:0000313" key="1">
    <source>
        <dbReference type="EMBL" id="RUQ85419.1"/>
    </source>
</evidence>
<dbReference type="Proteomes" id="UP000288012">
    <property type="component" value="Unassembled WGS sequence"/>
</dbReference>
<protein>
    <submittedName>
        <fullName evidence="1">Uncharacterized protein</fullName>
    </submittedName>
</protein>